<evidence type="ECO:0000313" key="2">
    <source>
        <dbReference type="EMBL" id="SEA27815.1"/>
    </source>
</evidence>
<keyword evidence="4" id="KW-1185">Reference proteome</keyword>
<dbReference type="AlphaFoldDB" id="A0A1H3ZW10"/>
<proteinExistence type="predicted"/>
<protein>
    <recommendedName>
        <fullName evidence="5">Zincin peptidase</fullName>
    </recommendedName>
</protein>
<evidence type="ECO:0008006" key="5">
    <source>
        <dbReference type="Google" id="ProtNLM"/>
    </source>
</evidence>
<keyword evidence="1" id="KW-1133">Transmembrane helix</keyword>
<reference evidence="2 4" key="1">
    <citation type="submission" date="2016-10" db="EMBL/GenBank/DDBJ databases">
        <authorList>
            <person name="de Groot N.N."/>
        </authorList>
    </citation>
    <scope>NUCLEOTIDE SEQUENCE [LARGE SCALE GENOMIC DNA]</scope>
    <source>
        <strain evidence="2 4">CGMCC 1.8712</strain>
    </source>
</reference>
<name>A0A1H3ZW10_9EURY</name>
<feature type="transmembrane region" description="Helical" evidence="1">
    <location>
        <begin position="6"/>
        <end position="23"/>
    </location>
</feature>
<dbReference type="RefSeq" id="WP_092635465.1">
    <property type="nucleotide sequence ID" value="NZ_FNQT01000004.1"/>
</dbReference>
<feature type="transmembrane region" description="Helical" evidence="1">
    <location>
        <begin position="64"/>
        <end position="85"/>
    </location>
</feature>
<dbReference type="STRING" id="555874.SAMN04488065_2498"/>
<dbReference type="Proteomes" id="UP000236755">
    <property type="component" value="Unassembled WGS sequence"/>
</dbReference>
<evidence type="ECO:0000256" key="1">
    <source>
        <dbReference type="SAM" id="Phobius"/>
    </source>
</evidence>
<keyword evidence="1" id="KW-0812">Transmembrane</keyword>
<evidence type="ECO:0000313" key="4">
    <source>
        <dbReference type="Proteomes" id="UP000236755"/>
    </source>
</evidence>
<accession>A0A1H3ZW10</accession>
<evidence type="ECO:0000313" key="3">
    <source>
        <dbReference type="EMBL" id="SEA29829.1"/>
    </source>
</evidence>
<sequence>MFHETVLIFGVYLLACGVAWILHESAHYAVHRLYAESVSFGVNRRGPYVDAVYAPSAPTVAIRLGSIAPTLVYTPIVVFGIVAYLSSNPVPQLDPVGWSLVVVPLVILTFPSGSDIQACLNASE</sequence>
<gene>
    <name evidence="2" type="ORF">SAMN04488065_2498</name>
    <name evidence="3" type="ORF">SAMN04488065_2592</name>
</gene>
<organism evidence="2 4">
    <name type="scientific">Haloplanus vescus</name>
    <dbReference type="NCBI Taxonomy" id="555874"/>
    <lineage>
        <taxon>Archaea</taxon>
        <taxon>Methanobacteriati</taxon>
        <taxon>Methanobacteriota</taxon>
        <taxon>Stenosarchaea group</taxon>
        <taxon>Halobacteria</taxon>
        <taxon>Halobacteriales</taxon>
        <taxon>Haloferacaceae</taxon>
        <taxon>Haloplanus</taxon>
    </lineage>
</organism>
<keyword evidence="1" id="KW-0472">Membrane</keyword>
<feature type="transmembrane region" description="Helical" evidence="1">
    <location>
        <begin position="97"/>
        <end position="120"/>
    </location>
</feature>
<dbReference type="OrthoDB" id="333949at2157"/>
<dbReference type="EMBL" id="FNQT01000004">
    <property type="protein sequence ID" value="SEA29829.1"/>
    <property type="molecule type" value="Genomic_DNA"/>
</dbReference>
<dbReference type="EMBL" id="FNQT01000004">
    <property type="protein sequence ID" value="SEA27815.1"/>
    <property type="molecule type" value="Genomic_DNA"/>
</dbReference>